<dbReference type="Gene3D" id="3.20.20.150">
    <property type="entry name" value="Divalent-metal-dependent TIM barrel enzymes"/>
    <property type="match status" value="1"/>
</dbReference>
<feature type="domain" description="Xylose isomerase-like TIM barrel" evidence="1">
    <location>
        <begin position="21"/>
        <end position="246"/>
    </location>
</feature>
<dbReference type="EMBL" id="CACRST010000022">
    <property type="protein sequence ID" value="VYT21783.1"/>
    <property type="molecule type" value="Genomic_DNA"/>
</dbReference>
<reference evidence="2" key="1">
    <citation type="submission" date="2019-11" db="EMBL/GenBank/DDBJ databases">
        <authorList>
            <person name="Feng L."/>
        </authorList>
    </citation>
    <scope>NUCLEOTIDE SEQUENCE</scope>
    <source>
        <strain evidence="2">BgluceraseaLFYP119</strain>
    </source>
</reference>
<dbReference type="RefSeq" id="WP_156354753.1">
    <property type="nucleotide sequence ID" value="NZ_CACRST010000022.1"/>
</dbReference>
<evidence type="ECO:0000259" key="1">
    <source>
        <dbReference type="Pfam" id="PF01261"/>
    </source>
</evidence>
<dbReference type="InterPro" id="IPR050312">
    <property type="entry name" value="IolE/XylAMocC-like"/>
</dbReference>
<accession>A0A6N2UX42</accession>
<evidence type="ECO:0000313" key="2">
    <source>
        <dbReference type="EMBL" id="VYT21783.1"/>
    </source>
</evidence>
<dbReference type="AlphaFoldDB" id="A0A6N2UX42"/>
<name>A0A6N2UX42_9FIRM</name>
<sequence length="258" mass="29441">MIYISHLIEDEKMKALTARTRAGIESIEFSVAENLDDFEGTMRNYKKRLEYMNCQELILHGPFLDLNPMAYDSLVVKATQTRYEQAYRGAKELGARKLILHSGFIPSVYFLTGWAQRMADFYNRFLDDKDDSVEILMENVMDPLPEPLMNVAEKISHPSFGICFDIGHANCFSQVNGKEWAEALFPYIRHIHVHDNAGDRDSHLPPGEGNAPCDEILKTLCKKADMDCTIECNREEDIEKALDRLAERGIFVDNADAL</sequence>
<protein>
    <submittedName>
        <fullName evidence="2">Endonuclease IV</fullName>
    </submittedName>
</protein>
<gene>
    <name evidence="2" type="ORF">BGLFYP119_02312</name>
</gene>
<keyword evidence="2" id="KW-0378">Hydrolase</keyword>
<organism evidence="2">
    <name type="scientific">Blautia glucerasea</name>
    <dbReference type="NCBI Taxonomy" id="536633"/>
    <lineage>
        <taxon>Bacteria</taxon>
        <taxon>Bacillati</taxon>
        <taxon>Bacillota</taxon>
        <taxon>Clostridia</taxon>
        <taxon>Lachnospirales</taxon>
        <taxon>Lachnospiraceae</taxon>
        <taxon>Blautia</taxon>
    </lineage>
</organism>
<keyword evidence="2" id="KW-0255">Endonuclease</keyword>
<keyword evidence="2" id="KW-0540">Nuclease</keyword>
<proteinExistence type="predicted"/>
<dbReference type="InterPro" id="IPR013022">
    <property type="entry name" value="Xyl_isomerase-like_TIM-brl"/>
</dbReference>
<dbReference type="Pfam" id="PF01261">
    <property type="entry name" value="AP_endonuc_2"/>
    <property type="match status" value="1"/>
</dbReference>
<dbReference type="PANTHER" id="PTHR12110:SF21">
    <property type="entry name" value="XYLOSE ISOMERASE-LIKE TIM BARREL DOMAIN-CONTAINING PROTEIN"/>
    <property type="match status" value="1"/>
</dbReference>
<dbReference type="GO" id="GO:0004519">
    <property type="term" value="F:endonuclease activity"/>
    <property type="evidence" value="ECO:0007669"/>
    <property type="project" value="UniProtKB-KW"/>
</dbReference>
<dbReference type="InterPro" id="IPR036237">
    <property type="entry name" value="Xyl_isomerase-like_sf"/>
</dbReference>
<dbReference type="SUPFAM" id="SSF51658">
    <property type="entry name" value="Xylose isomerase-like"/>
    <property type="match status" value="1"/>
</dbReference>
<dbReference type="PANTHER" id="PTHR12110">
    <property type="entry name" value="HYDROXYPYRUVATE ISOMERASE"/>
    <property type="match status" value="1"/>
</dbReference>